<dbReference type="EMBL" id="CP001141">
    <property type="protein sequence ID" value="ACI65096.1"/>
    <property type="molecule type" value="Genomic_DNA"/>
</dbReference>
<feature type="transmembrane region" description="Helical" evidence="8">
    <location>
        <begin position="341"/>
        <end position="364"/>
    </location>
</feature>
<evidence type="ECO:0000259" key="9">
    <source>
        <dbReference type="Pfam" id="PF00909"/>
    </source>
</evidence>
<evidence type="ECO:0000256" key="3">
    <source>
        <dbReference type="ARBA" id="ARBA00022448"/>
    </source>
</evidence>
<dbReference type="KEGG" id="pti:PHATR_13418"/>
<proteinExistence type="inferred from homology"/>
<keyword evidence="3 8" id="KW-0813">Transport</keyword>
<comment type="similarity">
    <text evidence="2 8">Belongs to the ammonia transporter channel (TC 1.A.11.2) family.</text>
</comment>
<evidence type="ECO:0000256" key="7">
    <source>
        <dbReference type="ARBA" id="ARBA00023177"/>
    </source>
</evidence>
<dbReference type="Pfam" id="PF00909">
    <property type="entry name" value="Ammonium_transp"/>
    <property type="match status" value="1"/>
</dbReference>
<comment type="subcellular location">
    <subcellularLocation>
        <location evidence="8">Cell membrane</location>
        <topology evidence="8">Multi-pass membrane protein</topology>
    </subcellularLocation>
    <subcellularLocation>
        <location evidence="1">Membrane</location>
        <topology evidence="1">Multi-pass membrane protein</topology>
    </subcellularLocation>
</comment>
<keyword evidence="11" id="KW-1185">Reference proteome</keyword>
<dbReference type="Proteomes" id="UP000000759">
    <property type="component" value="Chromosome 11"/>
</dbReference>
<dbReference type="GO" id="GO:0008519">
    <property type="term" value="F:ammonium channel activity"/>
    <property type="evidence" value="ECO:0007669"/>
    <property type="project" value="InterPro"/>
</dbReference>
<accession>B5Y3C5</accession>
<dbReference type="HOGENOM" id="CLU_000445_33_1_1"/>
<dbReference type="GO" id="GO:0005886">
    <property type="term" value="C:plasma membrane"/>
    <property type="evidence" value="ECO:0007669"/>
    <property type="project" value="UniProtKB-SubCell"/>
</dbReference>
<evidence type="ECO:0000256" key="8">
    <source>
        <dbReference type="RuleBase" id="RU362002"/>
    </source>
</evidence>
<feature type="transmembrane region" description="Helical" evidence="8">
    <location>
        <begin position="205"/>
        <end position="224"/>
    </location>
</feature>
<dbReference type="FunFam" id="1.10.3430.10:FF:000016">
    <property type="entry name" value="Ammonium transporter"/>
    <property type="match status" value="1"/>
</dbReference>
<feature type="transmembrane region" description="Helical" evidence="8">
    <location>
        <begin position="91"/>
        <end position="112"/>
    </location>
</feature>
<organism evidence="10 11">
    <name type="scientific">Phaeodactylum tricornutum (strain CCAP 1055/1)</name>
    <dbReference type="NCBI Taxonomy" id="556484"/>
    <lineage>
        <taxon>Eukaryota</taxon>
        <taxon>Sar</taxon>
        <taxon>Stramenopiles</taxon>
        <taxon>Ochrophyta</taxon>
        <taxon>Bacillariophyta</taxon>
        <taxon>Bacillariophyceae</taxon>
        <taxon>Bacillariophycidae</taxon>
        <taxon>Naviculales</taxon>
        <taxon>Phaeodactylaceae</taxon>
        <taxon>Phaeodactylum</taxon>
    </lineage>
</organism>
<dbReference type="GeneID" id="7204486"/>
<dbReference type="PANTHER" id="PTHR11730">
    <property type="entry name" value="AMMONIUM TRANSPORTER"/>
    <property type="match status" value="1"/>
</dbReference>
<dbReference type="InterPro" id="IPR001905">
    <property type="entry name" value="Ammonium_transpt"/>
</dbReference>
<dbReference type="NCBIfam" id="TIGR00836">
    <property type="entry name" value="amt"/>
    <property type="match status" value="1"/>
</dbReference>
<dbReference type="eggNOG" id="KOG0682">
    <property type="taxonomic scope" value="Eukaryota"/>
</dbReference>
<dbReference type="STRING" id="556484.B5Y3C5"/>
<feature type="non-terminal residue" evidence="10">
    <location>
        <position position="437"/>
    </location>
</feature>
<feature type="transmembrane region" description="Helical" evidence="8">
    <location>
        <begin position="45"/>
        <end position="68"/>
    </location>
</feature>
<dbReference type="InterPro" id="IPR024041">
    <property type="entry name" value="NH4_transpt_AmtB-like_dom"/>
</dbReference>
<dbReference type="PANTHER" id="PTHR11730:SF6">
    <property type="entry name" value="AMMONIUM TRANSPORTER"/>
    <property type="match status" value="1"/>
</dbReference>
<dbReference type="PROSITE" id="PS01219">
    <property type="entry name" value="AMMONIUM_TRANSP"/>
    <property type="match status" value="1"/>
</dbReference>
<keyword evidence="5 8" id="KW-1133">Transmembrane helix</keyword>
<dbReference type="AlphaFoldDB" id="B5Y3C5"/>
<feature type="transmembrane region" description="Helical" evidence="8">
    <location>
        <begin position="119"/>
        <end position="141"/>
    </location>
</feature>
<dbReference type="InterPro" id="IPR029020">
    <property type="entry name" value="Ammonium/urea_transptr"/>
</dbReference>
<evidence type="ECO:0000313" key="10">
    <source>
        <dbReference type="EMBL" id="ACI65096.1"/>
    </source>
</evidence>
<sequence length="437" mass="46881">GSREFSRSVLLVYAAALVFFMQAGFAMLCAGAVRKKNVQNTMLKNLLDACGAAVAFFIVGYAIAFGGMEPESPNKTFLGNTNFFLMGVDDLAFWLFQYAFSAASATIVAGTLAERCQMVAYLCYSVMLTGWVYPIIAHAIWSPNGWLSASSVDPLWGVGMVDFAGSGVVHMTGGVTALFATLILGPRRGRFHDETGRRLDKPKSFPGHSVALQMLGTFILWFGWYGFNCGSALLIDKPGANDIAALAGVNTTLSAGVAGIVALFVNLWYLERTTGEPFFDLTYAMNGSLSGLVAITGGCAVLEPWAAAVTGVGAGILYMVGSRGLVMLRLDDAVDAIPVHFVNGAWGLMSVGLFASPARLLAAYDNDAHPGWFYSLRNGKSDGRLVGVQLVGIVFIVGWVMVIMLPFFIWLDWKGWFRSDPLEEIVGLDTSYHGGLA</sequence>
<dbReference type="GO" id="GO:0097272">
    <property type="term" value="P:ammonium homeostasis"/>
    <property type="evidence" value="ECO:0007669"/>
    <property type="project" value="TreeGrafter"/>
</dbReference>
<name>B5Y3C5_PHATC</name>
<evidence type="ECO:0000256" key="5">
    <source>
        <dbReference type="ARBA" id="ARBA00022989"/>
    </source>
</evidence>
<reference evidence="11" key="2">
    <citation type="submission" date="2008-08" db="EMBL/GenBank/DDBJ databases">
        <authorList>
            <consortium name="Diatom Consortium"/>
            <person name="Grigoriev I."/>
            <person name="Grimwood J."/>
            <person name="Kuo A."/>
            <person name="Otillar R.P."/>
            <person name="Salamov A."/>
            <person name="Detter J.C."/>
            <person name="Lindquist E."/>
            <person name="Shapiro H."/>
            <person name="Lucas S."/>
            <person name="Glavina del Rio T."/>
            <person name="Pitluck S."/>
            <person name="Rokhsar D."/>
            <person name="Bowler C."/>
        </authorList>
    </citation>
    <scope>GENOME REANNOTATION</scope>
    <source>
        <strain evidence="11">CCAP 1055/1</strain>
    </source>
</reference>
<dbReference type="OrthoDB" id="534912at2759"/>
<feature type="transmembrane region" description="Helical" evidence="8">
    <location>
        <begin position="291"/>
        <end position="321"/>
    </location>
</feature>
<feature type="transmembrane region" description="Helical" evidence="8">
    <location>
        <begin position="244"/>
        <end position="270"/>
    </location>
</feature>
<evidence type="ECO:0000256" key="1">
    <source>
        <dbReference type="ARBA" id="ARBA00004141"/>
    </source>
</evidence>
<feature type="domain" description="Ammonium transporter AmtB-like" evidence="9">
    <location>
        <begin position="10"/>
        <end position="435"/>
    </location>
</feature>
<feature type="transmembrane region" description="Helical" evidence="8">
    <location>
        <begin position="385"/>
        <end position="411"/>
    </location>
</feature>
<feature type="non-terminal residue" evidence="10">
    <location>
        <position position="1"/>
    </location>
</feature>
<dbReference type="SUPFAM" id="SSF111352">
    <property type="entry name" value="Ammonium transporter"/>
    <property type="match status" value="1"/>
</dbReference>
<evidence type="ECO:0000256" key="4">
    <source>
        <dbReference type="ARBA" id="ARBA00022692"/>
    </source>
</evidence>
<evidence type="ECO:0000313" key="11">
    <source>
        <dbReference type="Proteomes" id="UP000000759"/>
    </source>
</evidence>
<feature type="transmembrane region" description="Helical" evidence="8">
    <location>
        <begin position="161"/>
        <end position="184"/>
    </location>
</feature>
<dbReference type="InParanoid" id="B5Y3C5"/>
<keyword evidence="6 8" id="KW-0472">Membrane</keyword>
<reference evidence="10 11" key="1">
    <citation type="journal article" date="2008" name="Nature">
        <title>The Phaeodactylum genome reveals the evolutionary history of diatom genomes.</title>
        <authorList>
            <person name="Bowler C."/>
            <person name="Allen A.E."/>
            <person name="Badger J.H."/>
            <person name="Grimwood J."/>
            <person name="Jabbari K."/>
            <person name="Kuo A."/>
            <person name="Maheswari U."/>
            <person name="Martens C."/>
            <person name="Maumus F."/>
            <person name="Otillar R.P."/>
            <person name="Rayko E."/>
            <person name="Salamov A."/>
            <person name="Vandepoele K."/>
            <person name="Beszteri B."/>
            <person name="Gruber A."/>
            <person name="Heijde M."/>
            <person name="Katinka M."/>
            <person name="Mock T."/>
            <person name="Valentin K."/>
            <person name="Verret F."/>
            <person name="Berges J.A."/>
            <person name="Brownlee C."/>
            <person name="Cadoret J.P."/>
            <person name="Chiovitti A."/>
            <person name="Choi C.J."/>
            <person name="Coesel S."/>
            <person name="De Martino A."/>
            <person name="Detter J.C."/>
            <person name="Durkin C."/>
            <person name="Falciatore A."/>
            <person name="Fournet J."/>
            <person name="Haruta M."/>
            <person name="Huysman M.J."/>
            <person name="Jenkins B.D."/>
            <person name="Jiroutova K."/>
            <person name="Jorgensen R.E."/>
            <person name="Joubert Y."/>
            <person name="Kaplan A."/>
            <person name="Kroger N."/>
            <person name="Kroth P.G."/>
            <person name="La Roche J."/>
            <person name="Lindquist E."/>
            <person name="Lommer M."/>
            <person name="Martin-Jezequel V."/>
            <person name="Lopez P.J."/>
            <person name="Lucas S."/>
            <person name="Mangogna M."/>
            <person name="McGinnis K."/>
            <person name="Medlin L.K."/>
            <person name="Montsant A."/>
            <person name="Oudot-Le Secq M.P."/>
            <person name="Napoli C."/>
            <person name="Obornik M."/>
            <person name="Parker M.S."/>
            <person name="Petit J.L."/>
            <person name="Porcel B.M."/>
            <person name="Poulsen N."/>
            <person name="Robison M."/>
            <person name="Rychlewski L."/>
            <person name="Rynearson T.A."/>
            <person name="Schmutz J."/>
            <person name="Shapiro H."/>
            <person name="Siaut M."/>
            <person name="Stanley M."/>
            <person name="Sussman M.R."/>
            <person name="Taylor A.R."/>
            <person name="Vardi A."/>
            <person name="von Dassow P."/>
            <person name="Vyverman W."/>
            <person name="Willis A."/>
            <person name="Wyrwicz L.S."/>
            <person name="Rokhsar D.S."/>
            <person name="Weissenbach J."/>
            <person name="Armbrust E.V."/>
            <person name="Green B.R."/>
            <person name="Van de Peer Y."/>
            <person name="Grigoriev I.V."/>
        </authorList>
    </citation>
    <scope>NUCLEOTIDE SEQUENCE [LARGE SCALE GENOMIC DNA]</scope>
    <source>
        <strain evidence="10 11">CCAP 1055/1</strain>
    </source>
</reference>
<feature type="transmembrane region" description="Helical" evidence="8">
    <location>
        <begin position="12"/>
        <end position="33"/>
    </location>
</feature>
<dbReference type="Gene3D" id="1.10.3430.10">
    <property type="entry name" value="Ammonium transporter AmtB like domains"/>
    <property type="match status" value="1"/>
</dbReference>
<evidence type="ECO:0000256" key="6">
    <source>
        <dbReference type="ARBA" id="ARBA00023136"/>
    </source>
</evidence>
<gene>
    <name evidence="10" type="ORF">PHATR_13418</name>
</gene>
<protein>
    <recommendedName>
        <fullName evidence="8">Ammonium transporter</fullName>
    </recommendedName>
</protein>
<evidence type="ECO:0000256" key="2">
    <source>
        <dbReference type="ARBA" id="ARBA00005887"/>
    </source>
</evidence>
<dbReference type="PaxDb" id="2850-Phatr13418"/>
<keyword evidence="4 8" id="KW-0812">Transmembrane</keyword>
<dbReference type="RefSeq" id="XP_002185626.1">
    <property type="nucleotide sequence ID" value="XM_002185590.1"/>
</dbReference>
<keyword evidence="7 8" id="KW-0924">Ammonia transport</keyword>
<dbReference type="InterPro" id="IPR018047">
    <property type="entry name" value="Ammonium_transpt_CS"/>
</dbReference>